<evidence type="ECO:0000259" key="3">
    <source>
        <dbReference type="Pfam" id="PF00675"/>
    </source>
</evidence>
<comment type="similarity">
    <text evidence="1 2">Belongs to the peptidase M16 family.</text>
</comment>
<dbReference type="PANTHER" id="PTHR11851">
    <property type="entry name" value="METALLOPROTEASE"/>
    <property type="match status" value="1"/>
</dbReference>
<dbReference type="InterPro" id="IPR007863">
    <property type="entry name" value="Peptidase_M16_C"/>
</dbReference>
<dbReference type="GO" id="GO:0046872">
    <property type="term" value="F:metal ion binding"/>
    <property type="evidence" value="ECO:0007669"/>
    <property type="project" value="InterPro"/>
</dbReference>
<name>A0A2H0UNJ1_9BACT</name>
<dbReference type="Pfam" id="PF00675">
    <property type="entry name" value="Peptidase_M16"/>
    <property type="match status" value="1"/>
</dbReference>
<proteinExistence type="inferred from homology"/>
<dbReference type="AlphaFoldDB" id="A0A2H0UNJ1"/>
<dbReference type="PANTHER" id="PTHR11851:SF49">
    <property type="entry name" value="MITOCHONDRIAL-PROCESSING PEPTIDASE SUBUNIT ALPHA"/>
    <property type="match status" value="1"/>
</dbReference>
<feature type="domain" description="Peptidase M16 N-terminal" evidence="3">
    <location>
        <begin position="15"/>
        <end position="152"/>
    </location>
</feature>
<evidence type="ECO:0008006" key="7">
    <source>
        <dbReference type="Google" id="ProtNLM"/>
    </source>
</evidence>
<organism evidence="5 6">
    <name type="scientific">Candidatus Harrisonbacteria bacterium CG10_big_fil_rev_8_21_14_0_10_45_28</name>
    <dbReference type="NCBI Taxonomy" id="1974586"/>
    <lineage>
        <taxon>Bacteria</taxon>
        <taxon>Candidatus Harrisoniibacteriota</taxon>
    </lineage>
</organism>
<dbReference type="GO" id="GO:0004222">
    <property type="term" value="F:metalloendopeptidase activity"/>
    <property type="evidence" value="ECO:0007669"/>
    <property type="project" value="InterPro"/>
</dbReference>
<feature type="domain" description="Peptidase M16 C-terminal" evidence="4">
    <location>
        <begin position="169"/>
        <end position="342"/>
    </location>
</feature>
<dbReference type="PROSITE" id="PS00143">
    <property type="entry name" value="INSULINASE"/>
    <property type="match status" value="1"/>
</dbReference>
<evidence type="ECO:0000259" key="4">
    <source>
        <dbReference type="Pfam" id="PF05193"/>
    </source>
</evidence>
<accession>A0A2H0UNJ1</accession>
<gene>
    <name evidence="5" type="ORF">COU10_01840</name>
</gene>
<dbReference type="InterPro" id="IPR011765">
    <property type="entry name" value="Pept_M16_N"/>
</dbReference>
<evidence type="ECO:0000313" key="6">
    <source>
        <dbReference type="Proteomes" id="UP000230903"/>
    </source>
</evidence>
<evidence type="ECO:0000256" key="2">
    <source>
        <dbReference type="RuleBase" id="RU004447"/>
    </source>
</evidence>
<dbReference type="InterPro" id="IPR011249">
    <property type="entry name" value="Metalloenz_LuxS/M16"/>
</dbReference>
<dbReference type="Gene3D" id="3.30.830.10">
    <property type="entry name" value="Metalloenzyme, LuxS/M16 peptidase-like"/>
    <property type="match status" value="2"/>
</dbReference>
<reference evidence="6" key="1">
    <citation type="submission" date="2017-09" db="EMBL/GenBank/DDBJ databases">
        <title>Depth-based differentiation of microbial function through sediment-hosted aquifers and enrichment of novel symbionts in the deep terrestrial subsurface.</title>
        <authorList>
            <person name="Probst A.J."/>
            <person name="Ladd B."/>
            <person name="Jarett J.K."/>
            <person name="Geller-Mcgrath D.E."/>
            <person name="Sieber C.M.K."/>
            <person name="Emerson J.B."/>
            <person name="Anantharaman K."/>
            <person name="Thomas B.C."/>
            <person name="Malmstrom R."/>
            <person name="Stieglmeier M."/>
            <person name="Klingl A."/>
            <person name="Woyke T."/>
            <person name="Ryan C.M."/>
            <person name="Banfield J.F."/>
        </authorList>
    </citation>
    <scope>NUCLEOTIDE SEQUENCE [LARGE SCALE GENOMIC DNA]</scope>
</reference>
<dbReference type="InterPro" id="IPR001431">
    <property type="entry name" value="Pept_M16_Zn_BS"/>
</dbReference>
<dbReference type="Pfam" id="PF05193">
    <property type="entry name" value="Peptidase_M16_C"/>
    <property type="match status" value="1"/>
</dbReference>
<sequence length="425" mass="47533">MQKHKKITLKNGLRIITIPQPANVATTVLVLVETGSKYETKNISGVAHFLEHMCFKGTEKRPSARIIAGELDGLGASYNAFTSHEYTGYYAKVENHKNALALDLIADLYLNPIFDQGEIETEKGVVIEELHMYADMPHRKIYDQFMHLLYGDQPAGWDIGGNEKLLRTLKRKDFLDFREKHYLPKATTLIIAGGFDEKKILAQAKKLFALMPAGVKGKKLAVKESQVKPALSIHKKDSDQTHIRLGVRAFSMFDKDQYALEVLSDILGGGMSSRLFHKVREELGAAYYVRAEADLYTDHGYLAASVGVEHSKLKPVLEVILAEFTRLKDELVSKDELIRAKSHLSGNVLLGLETSDSLAVYYGTQEILKRKSATPEELLKKINAVTAKQIQAVAQKIFIPKNLNLAMIGPITDPKPFKEILAKFK</sequence>
<evidence type="ECO:0000313" key="5">
    <source>
        <dbReference type="EMBL" id="PIR87963.1"/>
    </source>
</evidence>
<dbReference type="GO" id="GO:0006508">
    <property type="term" value="P:proteolysis"/>
    <property type="evidence" value="ECO:0007669"/>
    <property type="project" value="InterPro"/>
</dbReference>
<dbReference type="InterPro" id="IPR050361">
    <property type="entry name" value="MPP/UQCRC_Complex"/>
</dbReference>
<evidence type="ECO:0000256" key="1">
    <source>
        <dbReference type="ARBA" id="ARBA00007261"/>
    </source>
</evidence>
<protein>
    <recommendedName>
        <fullName evidence="7">Peptidase M16</fullName>
    </recommendedName>
</protein>
<dbReference type="SUPFAM" id="SSF63411">
    <property type="entry name" value="LuxS/MPP-like metallohydrolase"/>
    <property type="match status" value="2"/>
</dbReference>
<dbReference type="EMBL" id="PFBC01000029">
    <property type="protein sequence ID" value="PIR87963.1"/>
    <property type="molecule type" value="Genomic_DNA"/>
</dbReference>
<comment type="caution">
    <text evidence="5">The sequence shown here is derived from an EMBL/GenBank/DDBJ whole genome shotgun (WGS) entry which is preliminary data.</text>
</comment>
<dbReference type="Proteomes" id="UP000230903">
    <property type="component" value="Unassembled WGS sequence"/>
</dbReference>